<dbReference type="EMBL" id="JAGINP010000010">
    <property type="protein sequence ID" value="MBP2293287.1"/>
    <property type="molecule type" value="Genomic_DNA"/>
</dbReference>
<dbReference type="InterPro" id="IPR001867">
    <property type="entry name" value="OmpR/PhoB-type_DNA-bd"/>
</dbReference>
<dbReference type="InterPro" id="IPR036388">
    <property type="entry name" value="WH-like_DNA-bd_sf"/>
</dbReference>
<accession>A0ABS4SMY6</accession>
<feature type="domain" description="OmpR/PhoB-type" evidence="3">
    <location>
        <begin position="38"/>
        <end position="136"/>
    </location>
</feature>
<protein>
    <submittedName>
        <fullName evidence="4">DNA-binding winged helix-turn-helix (WHTH) protein</fullName>
    </submittedName>
</protein>
<evidence type="ECO:0000313" key="4">
    <source>
        <dbReference type="EMBL" id="MBP2293287.1"/>
    </source>
</evidence>
<organism evidence="4 5">
    <name type="scientific">Azospirillum rugosum</name>
    <dbReference type="NCBI Taxonomy" id="416170"/>
    <lineage>
        <taxon>Bacteria</taxon>
        <taxon>Pseudomonadati</taxon>
        <taxon>Pseudomonadota</taxon>
        <taxon>Alphaproteobacteria</taxon>
        <taxon>Rhodospirillales</taxon>
        <taxon>Azospirillaceae</taxon>
        <taxon>Azospirillum</taxon>
    </lineage>
</organism>
<keyword evidence="5" id="KW-1185">Reference proteome</keyword>
<dbReference type="Proteomes" id="UP000781958">
    <property type="component" value="Unassembled WGS sequence"/>
</dbReference>
<proteinExistence type="predicted"/>
<keyword evidence="1 2" id="KW-0238">DNA-binding</keyword>
<dbReference type="GO" id="GO:0003677">
    <property type="term" value="F:DNA binding"/>
    <property type="evidence" value="ECO:0007669"/>
    <property type="project" value="UniProtKB-KW"/>
</dbReference>
<feature type="DNA-binding region" description="OmpR/PhoB-type" evidence="2">
    <location>
        <begin position="38"/>
        <end position="136"/>
    </location>
</feature>
<evidence type="ECO:0000256" key="1">
    <source>
        <dbReference type="ARBA" id="ARBA00023125"/>
    </source>
</evidence>
<dbReference type="PANTHER" id="PTHR47691:SF3">
    <property type="entry name" value="HTH-TYPE TRANSCRIPTIONAL REGULATOR RV0890C-RELATED"/>
    <property type="match status" value="1"/>
</dbReference>
<comment type="caution">
    <text evidence="4">The sequence shown here is derived from an EMBL/GenBank/DDBJ whole genome shotgun (WGS) entry which is preliminary data.</text>
</comment>
<evidence type="ECO:0000259" key="3">
    <source>
        <dbReference type="PROSITE" id="PS51755"/>
    </source>
</evidence>
<evidence type="ECO:0000256" key="2">
    <source>
        <dbReference type="PROSITE-ProRule" id="PRU01091"/>
    </source>
</evidence>
<dbReference type="CDD" id="cd00383">
    <property type="entry name" value="trans_reg_C"/>
    <property type="match status" value="1"/>
</dbReference>
<dbReference type="RefSeq" id="WP_209767219.1">
    <property type="nucleotide sequence ID" value="NZ_JAGINP010000010.1"/>
</dbReference>
<name>A0ABS4SMY6_9PROT</name>
<dbReference type="PANTHER" id="PTHR47691">
    <property type="entry name" value="REGULATOR-RELATED"/>
    <property type="match status" value="1"/>
</dbReference>
<dbReference type="PROSITE" id="PS51755">
    <property type="entry name" value="OMPR_PHOB"/>
    <property type="match status" value="1"/>
</dbReference>
<dbReference type="SMART" id="SM00862">
    <property type="entry name" value="Trans_reg_C"/>
    <property type="match status" value="1"/>
</dbReference>
<reference evidence="4 5" key="1">
    <citation type="submission" date="2021-03" db="EMBL/GenBank/DDBJ databases">
        <title>Genomic Encyclopedia of Type Strains, Phase III (KMG-III): the genomes of soil and plant-associated and newly described type strains.</title>
        <authorList>
            <person name="Whitman W."/>
        </authorList>
    </citation>
    <scope>NUCLEOTIDE SEQUENCE [LARGE SCALE GENOMIC DNA]</scope>
    <source>
        <strain evidence="4 5">IMMIB AFH-6</strain>
    </source>
</reference>
<gene>
    <name evidence="4" type="ORF">J2851_003070</name>
</gene>
<dbReference type="Pfam" id="PF00486">
    <property type="entry name" value="Trans_reg_C"/>
    <property type="match status" value="1"/>
</dbReference>
<dbReference type="InterPro" id="IPR016032">
    <property type="entry name" value="Sig_transdc_resp-reg_C-effctor"/>
</dbReference>
<evidence type="ECO:0000313" key="5">
    <source>
        <dbReference type="Proteomes" id="UP000781958"/>
    </source>
</evidence>
<sequence length="153" mass="16555">MLWNSANISVQFGLSTQVAGLLSAETPMNVGRSQALDRDGFAFGAFVLVPRRHLLLHDGVPVTIGSRAFAILHELVRRAGDLVSKDDLLTLAWPSTFVDEANLRVQIASIRRVLGAHGDATGFIVNVSGRGYKFVETVARVSTRDHHGLPARA</sequence>
<dbReference type="SUPFAM" id="SSF46894">
    <property type="entry name" value="C-terminal effector domain of the bipartite response regulators"/>
    <property type="match status" value="1"/>
</dbReference>
<dbReference type="Gene3D" id="1.10.10.10">
    <property type="entry name" value="Winged helix-like DNA-binding domain superfamily/Winged helix DNA-binding domain"/>
    <property type="match status" value="1"/>
</dbReference>